<reference evidence="2" key="1">
    <citation type="journal article" date="2022" name="Mol. Ecol. Resour.">
        <title>The genomes of chicory, endive, great burdock and yacon provide insights into Asteraceae palaeo-polyploidization history and plant inulin production.</title>
        <authorList>
            <person name="Fan W."/>
            <person name="Wang S."/>
            <person name="Wang H."/>
            <person name="Wang A."/>
            <person name="Jiang F."/>
            <person name="Liu H."/>
            <person name="Zhao H."/>
            <person name="Xu D."/>
            <person name="Zhang Y."/>
        </authorList>
    </citation>
    <scope>NUCLEOTIDE SEQUENCE [LARGE SCALE GENOMIC DNA]</scope>
    <source>
        <strain evidence="2">cv. Niubang</strain>
    </source>
</reference>
<organism evidence="1 2">
    <name type="scientific">Arctium lappa</name>
    <name type="common">Greater burdock</name>
    <name type="synonym">Lappa major</name>
    <dbReference type="NCBI Taxonomy" id="4217"/>
    <lineage>
        <taxon>Eukaryota</taxon>
        <taxon>Viridiplantae</taxon>
        <taxon>Streptophyta</taxon>
        <taxon>Embryophyta</taxon>
        <taxon>Tracheophyta</taxon>
        <taxon>Spermatophyta</taxon>
        <taxon>Magnoliopsida</taxon>
        <taxon>eudicotyledons</taxon>
        <taxon>Gunneridae</taxon>
        <taxon>Pentapetalae</taxon>
        <taxon>asterids</taxon>
        <taxon>campanulids</taxon>
        <taxon>Asterales</taxon>
        <taxon>Asteraceae</taxon>
        <taxon>Carduoideae</taxon>
        <taxon>Cardueae</taxon>
        <taxon>Arctiinae</taxon>
        <taxon>Arctium</taxon>
    </lineage>
</organism>
<evidence type="ECO:0000313" key="2">
    <source>
        <dbReference type="Proteomes" id="UP001055879"/>
    </source>
</evidence>
<sequence length="164" mass="18597">MPAIVTGCHYRGAMSRALYRGWLDPNDNATRLCHGHSRRAQSRSAPDLFWRFWLEDSSFVKEAQSGVKSRFSLNLARLQCNGSMGIEVSVGVGPSGAMKRWALACMRLIESLETENLSRVAKMNLYGTFIMAPGQCYGEPTCYMRVLELPWYDYRWGSEKVLSE</sequence>
<proteinExistence type="predicted"/>
<accession>A0ACB9EFJ2</accession>
<keyword evidence="2" id="KW-1185">Reference proteome</keyword>
<gene>
    <name evidence="1" type="ORF">L6452_05336</name>
</gene>
<evidence type="ECO:0000313" key="1">
    <source>
        <dbReference type="EMBL" id="KAI3757793.1"/>
    </source>
</evidence>
<dbReference type="Proteomes" id="UP001055879">
    <property type="component" value="Linkage Group LG02"/>
</dbReference>
<dbReference type="EMBL" id="CM042048">
    <property type="protein sequence ID" value="KAI3757793.1"/>
    <property type="molecule type" value="Genomic_DNA"/>
</dbReference>
<reference evidence="1 2" key="2">
    <citation type="journal article" date="2022" name="Mol. Ecol. Resour.">
        <title>The genomes of chicory, endive, great burdock and yacon provide insights into Asteraceae paleo-polyploidization history and plant inulin production.</title>
        <authorList>
            <person name="Fan W."/>
            <person name="Wang S."/>
            <person name="Wang H."/>
            <person name="Wang A."/>
            <person name="Jiang F."/>
            <person name="Liu H."/>
            <person name="Zhao H."/>
            <person name="Xu D."/>
            <person name="Zhang Y."/>
        </authorList>
    </citation>
    <scope>NUCLEOTIDE SEQUENCE [LARGE SCALE GENOMIC DNA]</scope>
    <source>
        <strain evidence="2">cv. Niubang</strain>
    </source>
</reference>
<name>A0ACB9EFJ2_ARCLA</name>
<protein>
    <submittedName>
        <fullName evidence="1">Uncharacterized protein</fullName>
    </submittedName>
</protein>
<comment type="caution">
    <text evidence="1">The sequence shown here is derived from an EMBL/GenBank/DDBJ whole genome shotgun (WGS) entry which is preliminary data.</text>
</comment>